<organism evidence="1 2">
    <name type="scientific">Parapedobacter luteus</name>
    <dbReference type="NCBI Taxonomy" id="623280"/>
    <lineage>
        <taxon>Bacteria</taxon>
        <taxon>Pseudomonadati</taxon>
        <taxon>Bacteroidota</taxon>
        <taxon>Sphingobacteriia</taxon>
        <taxon>Sphingobacteriales</taxon>
        <taxon>Sphingobacteriaceae</taxon>
        <taxon>Parapedobacter</taxon>
    </lineage>
</organism>
<proteinExistence type="predicted"/>
<accession>A0A1T4ZWZ7</accession>
<evidence type="ECO:0008006" key="3">
    <source>
        <dbReference type="Google" id="ProtNLM"/>
    </source>
</evidence>
<sequence length="386" mass="43880">MIIRFVLRYLIGLCLGCAIVPALAQERRGLGEHPLVKRFISPEKDSTRSAGFIVVPALGYAQETGLEFGLAGVYNFYVNKADHAIRTSNLTFIGTFTTERQTNLKLESDIWTTDNLYHYTSELRFRNFPFNFYGLGNQTLEQNQDVLTQRMVRIRLEGERKLAPNYYAGLNLAYEHLTFFDKEEDGIFDRTPPYGQTGGQHLLIGVSQLFDTRNRNTYTTKGYYARAKYAYSPGIGGGHHFKGSTVDIDLRAFFPLTNQLTLGLNSHFETTLGPRVPFYVYRELGGDMMMRGYYLGRYRDRSLLAAQGELRYRFHPRVGVAAFAGTGSTYHDGLKNARFIPSYGGGLRYFFDLEHNSSVRLEYGVGEQRPGEKRQGGFYLSLSEAF</sequence>
<evidence type="ECO:0000313" key="1">
    <source>
        <dbReference type="EMBL" id="SKB27009.1"/>
    </source>
</evidence>
<dbReference type="STRING" id="623280.SAMN05660226_00201"/>
<dbReference type="EMBL" id="FUYS01000001">
    <property type="protein sequence ID" value="SKB27009.1"/>
    <property type="molecule type" value="Genomic_DNA"/>
</dbReference>
<dbReference type="Proteomes" id="UP000190541">
    <property type="component" value="Unassembled WGS sequence"/>
</dbReference>
<dbReference type="AlphaFoldDB" id="A0A1T4ZWZ7"/>
<dbReference type="RefSeq" id="WP_079714935.1">
    <property type="nucleotide sequence ID" value="NZ_FUYS01000001.1"/>
</dbReference>
<dbReference type="OrthoDB" id="9771071at2"/>
<keyword evidence="2" id="KW-1185">Reference proteome</keyword>
<evidence type="ECO:0000313" key="2">
    <source>
        <dbReference type="Proteomes" id="UP000190541"/>
    </source>
</evidence>
<gene>
    <name evidence="1" type="ORF">SAMN05660226_00201</name>
</gene>
<dbReference type="Gene3D" id="2.40.160.50">
    <property type="entry name" value="membrane protein fhac: a member of the omp85/tpsb transporter family"/>
    <property type="match status" value="1"/>
</dbReference>
<reference evidence="1 2" key="1">
    <citation type="submission" date="2017-02" db="EMBL/GenBank/DDBJ databases">
        <authorList>
            <person name="Peterson S.W."/>
        </authorList>
    </citation>
    <scope>NUCLEOTIDE SEQUENCE [LARGE SCALE GENOMIC DNA]</scope>
    <source>
        <strain evidence="1 2">DSM 22899</strain>
    </source>
</reference>
<name>A0A1T4ZWZ7_9SPHI</name>
<protein>
    <recommendedName>
        <fullName evidence="3">Surface antigen</fullName>
    </recommendedName>
</protein>